<dbReference type="NCBIfam" id="NF007956">
    <property type="entry name" value="PRK10675.1"/>
    <property type="match status" value="1"/>
</dbReference>
<keyword evidence="10" id="KW-0119">Carbohydrate metabolism</keyword>
<dbReference type="UniPathway" id="UPA00214"/>
<evidence type="ECO:0000256" key="8">
    <source>
        <dbReference type="ARBA" id="ARBA00023144"/>
    </source>
</evidence>
<protein>
    <recommendedName>
        <fullName evidence="6 10">UDP-glucose 4-epimerase</fullName>
        <ecNumber evidence="5 10">5.1.3.2</ecNumber>
    </recommendedName>
</protein>
<comment type="cofactor">
    <cofactor evidence="2 10">
        <name>NAD(+)</name>
        <dbReference type="ChEBI" id="CHEBI:57540"/>
    </cofactor>
</comment>
<organism evidence="12 13">
    <name type="scientific">Pseudomonas kribbensis</name>
    <dbReference type="NCBI Taxonomy" id="1628086"/>
    <lineage>
        <taxon>Bacteria</taxon>
        <taxon>Pseudomonadati</taxon>
        <taxon>Pseudomonadota</taxon>
        <taxon>Gammaproteobacteria</taxon>
        <taxon>Pseudomonadales</taxon>
        <taxon>Pseudomonadaceae</taxon>
        <taxon>Pseudomonas</taxon>
    </lineage>
</organism>
<comment type="subunit">
    <text evidence="10">Homodimer.</text>
</comment>
<dbReference type="EMBL" id="CP029608">
    <property type="protein sequence ID" value="AXI62505.1"/>
    <property type="molecule type" value="Genomic_DNA"/>
</dbReference>
<comment type="catalytic activity">
    <reaction evidence="1 10">
        <text>UDP-alpha-D-glucose = UDP-alpha-D-galactose</text>
        <dbReference type="Rhea" id="RHEA:22168"/>
        <dbReference type="ChEBI" id="CHEBI:58885"/>
        <dbReference type="ChEBI" id="CHEBI:66914"/>
        <dbReference type="EC" id="5.1.3.2"/>
    </reaction>
</comment>
<reference evidence="12 13" key="1">
    <citation type="submission" date="2018-05" db="EMBL/GenBank/DDBJ databases">
        <title>Complete genome sequence of Pseudomonas kribbensis 46-2(T).</title>
        <authorList>
            <person name="Jeong H."/>
            <person name="Lee S.-G."/>
            <person name="Rha E."/>
            <person name="Kim H."/>
        </authorList>
    </citation>
    <scope>NUCLEOTIDE SEQUENCE [LARGE SCALE GENOMIC DNA]</scope>
    <source>
        <strain evidence="12 13">46-2</strain>
    </source>
</reference>
<dbReference type="InterPro" id="IPR036291">
    <property type="entry name" value="NAD(P)-bd_dom_sf"/>
</dbReference>
<dbReference type="NCBIfam" id="TIGR01179">
    <property type="entry name" value="galE"/>
    <property type="match status" value="1"/>
</dbReference>
<keyword evidence="9 10" id="KW-0413">Isomerase</keyword>
<dbReference type="Gene3D" id="3.90.25.10">
    <property type="entry name" value="UDP-galactose 4-epimerase, domain 1"/>
    <property type="match status" value="1"/>
</dbReference>
<dbReference type="SUPFAM" id="SSF51735">
    <property type="entry name" value="NAD(P)-binding Rossmann-fold domains"/>
    <property type="match status" value="1"/>
</dbReference>
<keyword evidence="7 10" id="KW-0520">NAD</keyword>
<evidence type="ECO:0000256" key="5">
    <source>
        <dbReference type="ARBA" id="ARBA00013189"/>
    </source>
</evidence>
<name>A0A345RT89_9PSED</name>
<keyword evidence="13" id="KW-1185">Reference proteome</keyword>
<dbReference type="GO" id="GO:0006012">
    <property type="term" value="P:galactose metabolic process"/>
    <property type="evidence" value="ECO:0007669"/>
    <property type="project" value="UniProtKB-UniPathway"/>
</dbReference>
<dbReference type="CDD" id="cd05247">
    <property type="entry name" value="UDP_G4E_1_SDR_e"/>
    <property type="match status" value="1"/>
</dbReference>
<evidence type="ECO:0000256" key="1">
    <source>
        <dbReference type="ARBA" id="ARBA00000083"/>
    </source>
</evidence>
<sequence>MKILVTGGAGYIGSHTTLALLEAGYEVVVLDNLCNSSDAALHAVEGICGKSALMIRGDVCDRALLDRIFQQHSIDAVLHFAGLKAVGESVRKPLEYYETNVSGSITLCQAMAAAGVFRLVFSSSATVYGEPEQMPIREDFPTGIPTNPYGQSKLIVENVLRDLSQAEPRWSIALLRYFNPIGAHDSGHMGEDPSGIPNNLLPYISQVAVGSLQELSVFGDDYPTADGTGVRDYIHVVDLADGHLKALQAIDGRTGIHTWNLGTGDGYSVMQVLRAFEQACGKPVPFRVMPRRSGDIAESWADASKAEKELGWKATRNLQDMVTDTWRWQSNHPNGYLE</sequence>
<evidence type="ECO:0000256" key="6">
    <source>
        <dbReference type="ARBA" id="ARBA00018569"/>
    </source>
</evidence>
<dbReference type="AlphaFoldDB" id="A0A345RT89"/>
<dbReference type="Proteomes" id="UP000253720">
    <property type="component" value="Chromosome"/>
</dbReference>
<dbReference type="GO" id="GO:0003978">
    <property type="term" value="F:UDP-glucose 4-epimerase activity"/>
    <property type="evidence" value="ECO:0007669"/>
    <property type="project" value="UniProtKB-UniRule"/>
</dbReference>
<gene>
    <name evidence="12" type="primary">galE</name>
    <name evidence="12" type="ORF">DLD99_19155</name>
</gene>
<dbReference type="PANTHER" id="PTHR43725">
    <property type="entry name" value="UDP-GLUCOSE 4-EPIMERASE"/>
    <property type="match status" value="1"/>
</dbReference>
<dbReference type="Pfam" id="PF01370">
    <property type="entry name" value="Epimerase"/>
    <property type="match status" value="1"/>
</dbReference>
<evidence type="ECO:0000256" key="9">
    <source>
        <dbReference type="ARBA" id="ARBA00023235"/>
    </source>
</evidence>
<evidence type="ECO:0000256" key="2">
    <source>
        <dbReference type="ARBA" id="ARBA00001911"/>
    </source>
</evidence>
<dbReference type="EC" id="5.1.3.2" evidence="5 10"/>
<evidence type="ECO:0000256" key="7">
    <source>
        <dbReference type="ARBA" id="ARBA00023027"/>
    </source>
</evidence>
<comment type="similarity">
    <text evidence="4 10">Belongs to the NAD(P)-dependent epimerase/dehydratase family.</text>
</comment>
<dbReference type="PRINTS" id="PR01713">
    <property type="entry name" value="NUCEPIMERASE"/>
</dbReference>
<dbReference type="GO" id="GO:0005829">
    <property type="term" value="C:cytosol"/>
    <property type="evidence" value="ECO:0007669"/>
    <property type="project" value="TreeGrafter"/>
</dbReference>
<evidence type="ECO:0000259" key="11">
    <source>
        <dbReference type="Pfam" id="PF01370"/>
    </source>
</evidence>
<dbReference type="InterPro" id="IPR001509">
    <property type="entry name" value="Epimerase_deHydtase"/>
</dbReference>
<evidence type="ECO:0000256" key="3">
    <source>
        <dbReference type="ARBA" id="ARBA00004947"/>
    </source>
</evidence>
<dbReference type="RefSeq" id="WP_114884346.1">
    <property type="nucleotide sequence ID" value="NZ_CP029608.1"/>
</dbReference>
<dbReference type="InterPro" id="IPR005886">
    <property type="entry name" value="UDP_G4E"/>
</dbReference>
<comment type="pathway">
    <text evidence="3 10">Carbohydrate metabolism; galactose metabolism.</text>
</comment>
<dbReference type="PANTHER" id="PTHR43725:SF47">
    <property type="entry name" value="UDP-GLUCOSE 4-EPIMERASE"/>
    <property type="match status" value="1"/>
</dbReference>
<dbReference type="KEGG" id="pke:DLD99_19155"/>
<evidence type="ECO:0000313" key="12">
    <source>
        <dbReference type="EMBL" id="AXI62505.1"/>
    </source>
</evidence>
<proteinExistence type="inferred from homology"/>
<feature type="domain" description="NAD-dependent epimerase/dehydratase" evidence="11">
    <location>
        <begin position="3"/>
        <end position="262"/>
    </location>
</feature>
<keyword evidence="8" id="KW-0299">Galactose metabolism</keyword>
<evidence type="ECO:0000256" key="10">
    <source>
        <dbReference type="RuleBase" id="RU366046"/>
    </source>
</evidence>
<evidence type="ECO:0000256" key="4">
    <source>
        <dbReference type="ARBA" id="ARBA00007637"/>
    </source>
</evidence>
<dbReference type="Gene3D" id="3.40.50.720">
    <property type="entry name" value="NAD(P)-binding Rossmann-like Domain"/>
    <property type="match status" value="1"/>
</dbReference>
<accession>A0A345RT89</accession>
<evidence type="ECO:0000313" key="13">
    <source>
        <dbReference type="Proteomes" id="UP000253720"/>
    </source>
</evidence>